<dbReference type="GO" id="GO:0016837">
    <property type="term" value="F:carbon-oxygen lyase activity, acting on polysaccharides"/>
    <property type="evidence" value="ECO:0007669"/>
    <property type="project" value="TreeGrafter"/>
</dbReference>
<keyword evidence="6" id="KW-0106">Calcium</keyword>
<keyword evidence="5" id="KW-0732">Signal</keyword>
<dbReference type="PANTHER" id="PTHR40088:SF1">
    <property type="entry name" value="PECTATE LYASE PEL9"/>
    <property type="match status" value="1"/>
</dbReference>
<evidence type="ECO:0000313" key="11">
    <source>
        <dbReference type="Proteomes" id="UP000027238"/>
    </source>
</evidence>
<dbReference type="OrthoDB" id="5561043at2759"/>
<protein>
    <submittedName>
        <fullName evidence="10">Putative pectate lyase L</fullName>
    </submittedName>
</protein>
<keyword evidence="11" id="KW-1185">Reference proteome</keyword>
<dbReference type="AlphaFoldDB" id="A0A066X6L0"/>
<feature type="non-terminal residue" evidence="10">
    <location>
        <position position="1"/>
    </location>
</feature>
<evidence type="ECO:0000256" key="7">
    <source>
        <dbReference type="ARBA" id="ARBA00023239"/>
    </source>
</evidence>
<feature type="domain" description="Pel9A-like right handed beta-helix region" evidence="9">
    <location>
        <begin position="21"/>
        <end position="133"/>
    </location>
</feature>
<dbReference type="EMBL" id="JMSE01001116">
    <property type="protein sequence ID" value="KDN64587.1"/>
    <property type="molecule type" value="Genomic_DNA"/>
</dbReference>
<dbReference type="InterPro" id="IPR052052">
    <property type="entry name" value="Polysaccharide_Lyase_9"/>
</dbReference>
<evidence type="ECO:0000256" key="5">
    <source>
        <dbReference type="ARBA" id="ARBA00022729"/>
    </source>
</evidence>
<name>A0A066X6L0_COLSU</name>
<evidence type="ECO:0000256" key="2">
    <source>
        <dbReference type="ARBA" id="ARBA00004613"/>
    </source>
</evidence>
<evidence type="ECO:0000256" key="4">
    <source>
        <dbReference type="ARBA" id="ARBA00022723"/>
    </source>
</evidence>
<dbReference type="Proteomes" id="UP000027238">
    <property type="component" value="Unassembled WGS sequence"/>
</dbReference>
<dbReference type="InterPro" id="IPR053868">
    <property type="entry name" value="Pel9A-like_beta_helix"/>
</dbReference>
<dbReference type="eggNOG" id="ENOG502QSUT">
    <property type="taxonomic scope" value="Eukaryota"/>
</dbReference>
<dbReference type="InterPro" id="IPR011050">
    <property type="entry name" value="Pectin_lyase_fold/virulence"/>
</dbReference>
<dbReference type="Pfam" id="PF22842">
    <property type="entry name" value="Pel9A-like_beta_helix"/>
    <property type="match status" value="1"/>
</dbReference>
<comment type="cofactor">
    <cofactor evidence="1">
        <name>Ca(2+)</name>
        <dbReference type="ChEBI" id="CHEBI:29108"/>
    </cofactor>
</comment>
<dbReference type="STRING" id="1173701.A0A066X6L0"/>
<evidence type="ECO:0000259" key="9">
    <source>
        <dbReference type="Pfam" id="PF22842"/>
    </source>
</evidence>
<comment type="subcellular location">
    <subcellularLocation>
        <location evidence="2">Secreted</location>
    </subcellularLocation>
</comment>
<evidence type="ECO:0000313" key="10">
    <source>
        <dbReference type="EMBL" id="KDN64587.1"/>
    </source>
</evidence>
<organism evidence="10 11">
    <name type="scientific">Colletotrichum sublineola</name>
    <name type="common">Sorghum anthracnose fungus</name>
    <dbReference type="NCBI Taxonomy" id="1173701"/>
    <lineage>
        <taxon>Eukaryota</taxon>
        <taxon>Fungi</taxon>
        <taxon>Dikarya</taxon>
        <taxon>Ascomycota</taxon>
        <taxon>Pezizomycotina</taxon>
        <taxon>Sordariomycetes</taxon>
        <taxon>Hypocreomycetidae</taxon>
        <taxon>Glomerellales</taxon>
        <taxon>Glomerellaceae</taxon>
        <taxon>Colletotrichum</taxon>
        <taxon>Colletotrichum graminicola species complex</taxon>
    </lineage>
</organism>
<dbReference type="GO" id="GO:0005576">
    <property type="term" value="C:extracellular region"/>
    <property type="evidence" value="ECO:0007669"/>
    <property type="project" value="UniProtKB-SubCell"/>
</dbReference>
<keyword evidence="3" id="KW-0964">Secreted</keyword>
<dbReference type="InterPro" id="IPR012334">
    <property type="entry name" value="Pectin_lyas_fold"/>
</dbReference>
<dbReference type="SUPFAM" id="SSF51126">
    <property type="entry name" value="Pectin lyase-like"/>
    <property type="match status" value="1"/>
</dbReference>
<dbReference type="PANTHER" id="PTHR40088">
    <property type="entry name" value="PECTATE LYASE (EUROFUNG)"/>
    <property type="match status" value="1"/>
</dbReference>
<keyword evidence="7 10" id="KW-0456">Lyase</keyword>
<comment type="caution">
    <text evidence="10">The sequence shown here is derived from an EMBL/GenBank/DDBJ whole genome shotgun (WGS) entry which is preliminary data.</text>
</comment>
<reference evidence="11" key="1">
    <citation type="journal article" date="2014" name="Genome Announc.">
        <title>Draft genome sequence of Colletotrichum sublineola, a destructive pathogen of cultivated sorghum.</title>
        <authorList>
            <person name="Baroncelli R."/>
            <person name="Sanz-Martin J.M."/>
            <person name="Rech G.E."/>
            <person name="Sukno S.A."/>
            <person name="Thon M.R."/>
        </authorList>
    </citation>
    <scope>NUCLEOTIDE SEQUENCE [LARGE SCALE GENOMIC DNA]</scope>
    <source>
        <strain evidence="11">TX430BB</strain>
    </source>
</reference>
<comment type="similarity">
    <text evidence="8">Belongs to the polysaccharide lyase 9 family.</text>
</comment>
<evidence type="ECO:0000256" key="1">
    <source>
        <dbReference type="ARBA" id="ARBA00001913"/>
    </source>
</evidence>
<dbReference type="Gene3D" id="2.160.20.10">
    <property type="entry name" value="Single-stranded right-handed beta-helix, Pectin lyase-like"/>
    <property type="match status" value="1"/>
</dbReference>
<evidence type="ECO:0000256" key="8">
    <source>
        <dbReference type="ARBA" id="ARBA00038263"/>
    </source>
</evidence>
<evidence type="ECO:0000256" key="6">
    <source>
        <dbReference type="ARBA" id="ARBA00022837"/>
    </source>
</evidence>
<accession>A0A066X6L0</accession>
<proteinExistence type="inferred from homology"/>
<keyword evidence="4" id="KW-0479">Metal-binding</keyword>
<sequence>ANYWKFYKLIIINDPYGVFLRDSSNNYFESIVTHDNYETGFQMQGTLSNNQIVYLDSFRNRDPRNNGESADGSACKDDSGTGNILKGVRIWENGDDSLDLWEFKPPVTIMDTISWGNGVNQWGFSDFQGDGVHEQQAAGQLPIHVQHGMEQRRRRLPDHQEQVNAEGKRRGLQFQDDGQVKPDVARQRHCQQRQLVVRQRDLV</sequence>
<dbReference type="GO" id="GO:0046872">
    <property type="term" value="F:metal ion binding"/>
    <property type="evidence" value="ECO:0007669"/>
    <property type="project" value="UniProtKB-KW"/>
</dbReference>
<evidence type="ECO:0000256" key="3">
    <source>
        <dbReference type="ARBA" id="ARBA00022525"/>
    </source>
</evidence>
<gene>
    <name evidence="10" type="ORF">CSUB01_08604</name>
</gene>
<dbReference type="HOGENOM" id="CLU_1351764_0_0_1"/>